<dbReference type="EMBL" id="CM001475">
    <property type="protein sequence ID" value="EIC31281.1"/>
    <property type="molecule type" value="Genomic_DNA"/>
</dbReference>
<evidence type="ECO:0000313" key="3">
    <source>
        <dbReference type="Proteomes" id="UP000005090"/>
    </source>
</evidence>
<feature type="chain" id="PRO_5003611954" description="Porin" evidence="1">
    <location>
        <begin position="23"/>
        <end position="388"/>
    </location>
</feature>
<reference evidence="2 3" key="1">
    <citation type="journal article" date="2013" name="Genome Announc.">
        <title>Genome Sequence of the Obligate Gammaproteobacterial Methanotroph Methylomicrobium album Strain BG8.</title>
        <authorList>
            <person name="Kits K.D."/>
            <person name="Kalyuzhnaya M.G."/>
            <person name="Klotz M.G."/>
            <person name="Jetten M.S."/>
            <person name="Op den Camp H.J."/>
            <person name="Vuilleumier S."/>
            <person name="Bringel F."/>
            <person name="Dispirito A.A."/>
            <person name="Murrell J.C."/>
            <person name="Bruce D."/>
            <person name="Cheng J.F."/>
            <person name="Copeland A."/>
            <person name="Goodwin L."/>
            <person name="Hauser L."/>
            <person name="Lajus A."/>
            <person name="Land M.L."/>
            <person name="Lapidus A."/>
            <person name="Lucas S."/>
            <person name="Medigue C."/>
            <person name="Pitluck S."/>
            <person name="Woyke T."/>
            <person name="Zeytun A."/>
            <person name="Stein L.Y."/>
        </authorList>
    </citation>
    <scope>NUCLEOTIDE SEQUENCE [LARGE SCALE GENOMIC DNA]</scope>
    <source>
        <strain evidence="2 3">BG8</strain>
    </source>
</reference>
<organism evidence="2 3">
    <name type="scientific">Methylomicrobium album BG8</name>
    <dbReference type="NCBI Taxonomy" id="686340"/>
    <lineage>
        <taxon>Bacteria</taxon>
        <taxon>Pseudomonadati</taxon>
        <taxon>Pseudomonadota</taxon>
        <taxon>Gammaproteobacteria</taxon>
        <taxon>Methylococcales</taxon>
        <taxon>Methylococcaceae</taxon>
        <taxon>Methylomicrobium</taxon>
    </lineage>
</organism>
<sequence>MNKSHCLLSICSLFVLNPVASADDTPTGLIAELSGKEASDWMGLRKYGVTVGGWAAAGINYNTDTPGDRSNGPVSMTDRSEEFNLYQLDLFVEKAVVKGTAWDVGGRFDFMFGTDTRYAQATGHWDDALISERDLRFYDIALPQAYVEVFAPIGNGLSGKFGHFYTLLGYESVPSAPNFFASHSYSFKSSPFTTTGALFNYALNEQWSVNLGAVTGGDNFDRDLGAWSHMSGLTWANAETGTTLSFSVLQGDVYENQSSELVYYSAILQQDLGPWRYVLQHDGGSQRHAVQGQDAEWYSIVQYLSYQVAETWGVGIRGEWFRDDDGARYAAGAANYYALTAGVNWKPKDWLMIRPEFRYDWSEAQTAPFDGGRQADQVLLNVDAVIQF</sequence>
<name>H8GH06_METAL</name>
<dbReference type="Proteomes" id="UP000005090">
    <property type="component" value="Chromosome"/>
</dbReference>
<keyword evidence="3" id="KW-1185">Reference proteome</keyword>
<evidence type="ECO:0008006" key="4">
    <source>
        <dbReference type="Google" id="ProtNLM"/>
    </source>
</evidence>
<dbReference type="Pfam" id="PF07642">
    <property type="entry name" value="BBP2"/>
    <property type="match status" value="1"/>
</dbReference>
<dbReference type="eggNOG" id="COG2067">
    <property type="taxonomic scope" value="Bacteria"/>
</dbReference>
<protein>
    <recommendedName>
        <fullName evidence="4">Porin</fullName>
    </recommendedName>
</protein>
<proteinExistence type="predicted"/>
<evidence type="ECO:0000256" key="1">
    <source>
        <dbReference type="SAM" id="SignalP"/>
    </source>
</evidence>
<dbReference type="InterPro" id="IPR011486">
    <property type="entry name" value="BBP2"/>
</dbReference>
<accession>H8GH06</accession>
<dbReference type="STRING" id="686340.Metal_3634"/>
<dbReference type="SUPFAM" id="SSF56935">
    <property type="entry name" value="Porins"/>
    <property type="match status" value="1"/>
</dbReference>
<dbReference type="HOGENOM" id="CLU_044695_1_0_6"/>
<keyword evidence="1" id="KW-0732">Signal</keyword>
<feature type="signal peptide" evidence="1">
    <location>
        <begin position="1"/>
        <end position="22"/>
    </location>
</feature>
<dbReference type="AlphaFoldDB" id="H8GH06"/>
<evidence type="ECO:0000313" key="2">
    <source>
        <dbReference type="EMBL" id="EIC31281.1"/>
    </source>
</evidence>
<gene>
    <name evidence="2" type="ORF">Metal_3634</name>
</gene>